<dbReference type="InterPro" id="IPR029035">
    <property type="entry name" value="DHS-like_NAD/FAD-binding_dom"/>
</dbReference>
<evidence type="ECO:0000313" key="1">
    <source>
        <dbReference type="EMBL" id="VED49322.1"/>
    </source>
</evidence>
<gene>
    <name evidence="1" type="primary">budB_2</name>
    <name evidence="1" type="ORF">NCTC9997_02691</name>
</gene>
<accession>A0A7Z8Z956</accession>
<keyword evidence="1" id="KW-0808">Transferase</keyword>
<dbReference type="GO" id="GO:0003984">
    <property type="term" value="F:acetolactate synthase activity"/>
    <property type="evidence" value="ECO:0007669"/>
    <property type="project" value="UniProtKB-EC"/>
</dbReference>
<name>A0A7Z8Z956_RAOTE</name>
<reference evidence="1 2" key="1">
    <citation type="submission" date="2018-12" db="EMBL/GenBank/DDBJ databases">
        <authorList>
            <consortium name="Pathogen Informatics"/>
        </authorList>
    </citation>
    <scope>NUCLEOTIDE SEQUENCE [LARGE SCALE GENOMIC DNA]</scope>
    <source>
        <strain evidence="1 2">NCTC9997</strain>
    </source>
</reference>
<evidence type="ECO:0000313" key="2">
    <source>
        <dbReference type="Proteomes" id="UP000267630"/>
    </source>
</evidence>
<proteinExistence type="predicted"/>
<dbReference type="EMBL" id="LR134253">
    <property type="protein sequence ID" value="VED49322.1"/>
    <property type="molecule type" value="Genomic_DNA"/>
</dbReference>
<dbReference type="AlphaFoldDB" id="A0A7Z8Z956"/>
<dbReference type="Gene3D" id="3.40.50.1220">
    <property type="entry name" value="TPP-binding domain"/>
    <property type="match status" value="1"/>
</dbReference>
<dbReference type="SUPFAM" id="SSF52467">
    <property type="entry name" value="DHS-like NAD/FAD-binding domain"/>
    <property type="match status" value="1"/>
</dbReference>
<dbReference type="EC" id="2.2.1.6" evidence="1"/>
<sequence>MWNSGTATLVHIDVLPAYEERNYVPDIELVGDIAATLEKLAQRIEHQLVLTPQAAGHPRRPPAPAGAA</sequence>
<keyword evidence="2" id="KW-1185">Reference proteome</keyword>
<organism evidence="1 2">
    <name type="scientific">Raoultella terrigena</name>
    <name type="common">Klebsiella terrigena</name>
    <dbReference type="NCBI Taxonomy" id="577"/>
    <lineage>
        <taxon>Bacteria</taxon>
        <taxon>Pseudomonadati</taxon>
        <taxon>Pseudomonadota</taxon>
        <taxon>Gammaproteobacteria</taxon>
        <taxon>Enterobacterales</taxon>
        <taxon>Enterobacteriaceae</taxon>
        <taxon>Klebsiella/Raoultella group</taxon>
        <taxon>Raoultella</taxon>
    </lineage>
</organism>
<protein>
    <submittedName>
        <fullName evidence="1">Acetolactate synthase, catabolic</fullName>
        <ecNumber evidence="1">2.2.1.6</ecNumber>
    </submittedName>
</protein>
<dbReference type="Proteomes" id="UP000267630">
    <property type="component" value="Chromosome 3"/>
</dbReference>